<sequence>MSSGSSSVRSVPSTGSEGTRSKSIETSVSGSISSRMPSLVDAKSLRELEFMKSCQDIASVVTEESIGLIRECYSIPEEYVLCAPLPEQRPYNPKSIELSISMDTLEVSLCFPLHPTIVDCLRWWRISSSQVAPNSLCYLVAFLNECRGASLIPSRTLFFTCFHLYKSLGGYYLTARADFKVNGTMQDAQGVKRQNYCSCSSPALIARSREKKVIIRSLARVKSKHRAGVRTMRLETRLECIGSSQTISVVCQDGAREFVGRRSRLVGRLSGGSRKACRELGRS</sequence>
<evidence type="ECO:0000313" key="4">
    <source>
        <dbReference type="Proteomes" id="UP000287651"/>
    </source>
</evidence>
<feature type="compositionally biased region" description="Low complexity" evidence="1">
    <location>
        <begin position="1"/>
        <end position="16"/>
    </location>
</feature>
<gene>
    <name evidence="3" type="ORF">B296_00032961</name>
</gene>
<evidence type="ECO:0000313" key="3">
    <source>
        <dbReference type="EMBL" id="RRT46480.1"/>
    </source>
</evidence>
<organism evidence="3 4">
    <name type="scientific">Ensete ventricosum</name>
    <name type="common">Abyssinian banana</name>
    <name type="synonym">Musa ensete</name>
    <dbReference type="NCBI Taxonomy" id="4639"/>
    <lineage>
        <taxon>Eukaryota</taxon>
        <taxon>Viridiplantae</taxon>
        <taxon>Streptophyta</taxon>
        <taxon>Embryophyta</taxon>
        <taxon>Tracheophyta</taxon>
        <taxon>Spermatophyta</taxon>
        <taxon>Magnoliopsida</taxon>
        <taxon>Liliopsida</taxon>
        <taxon>Zingiberales</taxon>
        <taxon>Musaceae</taxon>
        <taxon>Ensete</taxon>
    </lineage>
</organism>
<dbReference type="AlphaFoldDB" id="A0A426Y4C5"/>
<name>A0A426Y4C5_ENSVE</name>
<evidence type="ECO:0000256" key="1">
    <source>
        <dbReference type="SAM" id="MobiDB-lite"/>
    </source>
</evidence>
<accession>A0A426Y4C5</accession>
<comment type="caution">
    <text evidence="3">The sequence shown here is derived from an EMBL/GenBank/DDBJ whole genome shotgun (WGS) entry which is preliminary data.</text>
</comment>
<reference evidence="3 4" key="1">
    <citation type="journal article" date="2014" name="Agronomy (Basel)">
        <title>A Draft Genome Sequence for Ensete ventricosum, the Drought-Tolerant Tree Against Hunger.</title>
        <authorList>
            <person name="Harrison J."/>
            <person name="Moore K.A."/>
            <person name="Paszkiewicz K."/>
            <person name="Jones T."/>
            <person name="Grant M."/>
            <person name="Ambacheew D."/>
            <person name="Muzemil S."/>
            <person name="Studholme D.J."/>
        </authorList>
    </citation>
    <scope>NUCLEOTIDE SEQUENCE [LARGE SCALE GENOMIC DNA]</scope>
</reference>
<dbReference type="Pfam" id="PF04195">
    <property type="entry name" value="Transposase_28"/>
    <property type="match status" value="1"/>
</dbReference>
<dbReference type="Proteomes" id="UP000287651">
    <property type="component" value="Unassembled WGS sequence"/>
</dbReference>
<protein>
    <recommendedName>
        <fullName evidence="2">Transposase (putative) gypsy type domain-containing protein</fullName>
    </recommendedName>
</protein>
<dbReference type="EMBL" id="AMZH03015166">
    <property type="protein sequence ID" value="RRT46480.1"/>
    <property type="molecule type" value="Genomic_DNA"/>
</dbReference>
<feature type="region of interest" description="Disordered" evidence="1">
    <location>
        <begin position="1"/>
        <end position="30"/>
    </location>
</feature>
<dbReference type="InterPro" id="IPR007321">
    <property type="entry name" value="Transposase_28"/>
</dbReference>
<proteinExistence type="predicted"/>
<feature type="domain" description="Transposase (putative) gypsy type" evidence="2">
    <location>
        <begin position="101"/>
        <end position="165"/>
    </location>
</feature>
<evidence type="ECO:0000259" key="2">
    <source>
        <dbReference type="Pfam" id="PF04195"/>
    </source>
</evidence>